<dbReference type="InterPro" id="IPR038418">
    <property type="entry name" value="6-PTP_synth/QueD_sf"/>
</dbReference>
<proteinExistence type="inferred from homology"/>
<keyword evidence="6" id="KW-0479">Metal-binding</keyword>
<dbReference type="SUPFAM" id="SSF55620">
    <property type="entry name" value="Tetrahydrobiopterin biosynthesis enzymes-like"/>
    <property type="match status" value="1"/>
</dbReference>
<evidence type="ECO:0000256" key="5">
    <source>
        <dbReference type="ARBA" id="ARBA00018141"/>
    </source>
</evidence>
<organism evidence="11 12">
    <name type="scientific">Spirosoma profusum</name>
    <dbReference type="NCBI Taxonomy" id="2771354"/>
    <lineage>
        <taxon>Bacteria</taxon>
        <taxon>Pseudomonadati</taxon>
        <taxon>Bacteroidota</taxon>
        <taxon>Cytophagia</taxon>
        <taxon>Cytophagales</taxon>
        <taxon>Cytophagaceae</taxon>
        <taxon>Spirosoma</taxon>
    </lineage>
</organism>
<evidence type="ECO:0000256" key="6">
    <source>
        <dbReference type="ARBA" id="ARBA00022723"/>
    </source>
</evidence>
<keyword evidence="7" id="KW-0862">Zinc</keyword>
<comment type="cofactor">
    <cofactor evidence="1">
        <name>Zn(2+)</name>
        <dbReference type="ChEBI" id="CHEBI:29105"/>
    </cofactor>
</comment>
<dbReference type="PANTHER" id="PTHR12589">
    <property type="entry name" value="PYRUVOYL TETRAHYDROBIOPTERIN SYNTHASE"/>
    <property type="match status" value="1"/>
</dbReference>
<dbReference type="AlphaFoldDB" id="A0A926Y343"/>
<evidence type="ECO:0000256" key="10">
    <source>
        <dbReference type="ARBA" id="ARBA00048807"/>
    </source>
</evidence>
<dbReference type="GO" id="GO:0046872">
    <property type="term" value="F:metal ion binding"/>
    <property type="evidence" value="ECO:0007669"/>
    <property type="project" value="UniProtKB-KW"/>
</dbReference>
<keyword evidence="8" id="KW-0456">Lyase</keyword>
<evidence type="ECO:0000256" key="8">
    <source>
        <dbReference type="ARBA" id="ARBA00023239"/>
    </source>
</evidence>
<keyword evidence="12" id="KW-1185">Reference proteome</keyword>
<gene>
    <name evidence="11" type="ORF">IC229_23685</name>
</gene>
<evidence type="ECO:0000313" key="12">
    <source>
        <dbReference type="Proteomes" id="UP000598820"/>
    </source>
</evidence>
<reference evidence="11" key="1">
    <citation type="submission" date="2020-09" db="EMBL/GenBank/DDBJ databases">
        <authorList>
            <person name="Kim M.K."/>
        </authorList>
    </citation>
    <scope>NUCLEOTIDE SEQUENCE</scope>
    <source>
        <strain evidence="11">BT702</strain>
    </source>
</reference>
<dbReference type="Gene3D" id="3.30.479.10">
    <property type="entry name" value="6-pyruvoyl tetrahydropterin synthase/QueD"/>
    <property type="match status" value="1"/>
</dbReference>
<evidence type="ECO:0000256" key="7">
    <source>
        <dbReference type="ARBA" id="ARBA00022833"/>
    </source>
</evidence>
<dbReference type="Proteomes" id="UP000598820">
    <property type="component" value="Unassembled WGS sequence"/>
</dbReference>
<dbReference type="EC" id="4.1.2.50" evidence="4"/>
<dbReference type="FunFam" id="3.30.479.10:FF:000003">
    <property type="entry name" value="6-pyruvoyl tetrahydrobiopterin synthase"/>
    <property type="match status" value="1"/>
</dbReference>
<evidence type="ECO:0000256" key="9">
    <source>
        <dbReference type="ARBA" id="ARBA00031449"/>
    </source>
</evidence>
<name>A0A926Y343_9BACT</name>
<evidence type="ECO:0000313" key="11">
    <source>
        <dbReference type="EMBL" id="MBD2703667.1"/>
    </source>
</evidence>
<sequence>MIYLTRRETFNAAHRMYREDWNSEKNEEVFGKCANPNWHGHNYSLFVTVKGEVSNATGYLIDLKLLKVILQEHIIEKLDHKNLNLDVDFMTRKMATTELLCIEIFFQLKGPIERNEGVFLHSVRLHETENNYAEYFGE</sequence>
<evidence type="ECO:0000256" key="1">
    <source>
        <dbReference type="ARBA" id="ARBA00001947"/>
    </source>
</evidence>
<dbReference type="RefSeq" id="WP_190889524.1">
    <property type="nucleotide sequence ID" value="NZ_JACWZY010000023.1"/>
</dbReference>
<dbReference type="InterPro" id="IPR007115">
    <property type="entry name" value="6-PTP_synth/QueD"/>
</dbReference>
<comment type="pathway">
    <text evidence="2">Purine metabolism; 7-cyano-7-deazaguanine biosynthesis.</text>
</comment>
<comment type="caution">
    <text evidence="11">The sequence shown here is derived from an EMBL/GenBank/DDBJ whole genome shotgun (WGS) entry which is preliminary data.</text>
</comment>
<comment type="catalytic activity">
    <reaction evidence="10">
        <text>7,8-dihydroneopterin 3'-triphosphate + H2O = 6-carboxy-5,6,7,8-tetrahydropterin + triphosphate + acetaldehyde + 2 H(+)</text>
        <dbReference type="Rhea" id="RHEA:27966"/>
        <dbReference type="ChEBI" id="CHEBI:15343"/>
        <dbReference type="ChEBI" id="CHEBI:15377"/>
        <dbReference type="ChEBI" id="CHEBI:15378"/>
        <dbReference type="ChEBI" id="CHEBI:18036"/>
        <dbReference type="ChEBI" id="CHEBI:58462"/>
        <dbReference type="ChEBI" id="CHEBI:61032"/>
        <dbReference type="EC" id="4.1.2.50"/>
    </reaction>
</comment>
<evidence type="ECO:0000256" key="3">
    <source>
        <dbReference type="ARBA" id="ARBA00008900"/>
    </source>
</evidence>
<accession>A0A926Y343</accession>
<dbReference type="Pfam" id="PF01242">
    <property type="entry name" value="PTPS"/>
    <property type="match status" value="1"/>
</dbReference>
<evidence type="ECO:0000256" key="2">
    <source>
        <dbReference type="ARBA" id="ARBA00005061"/>
    </source>
</evidence>
<dbReference type="GO" id="GO:0070497">
    <property type="term" value="F:6-carboxytetrahydropterin synthase activity"/>
    <property type="evidence" value="ECO:0007669"/>
    <property type="project" value="UniProtKB-EC"/>
</dbReference>
<evidence type="ECO:0000256" key="4">
    <source>
        <dbReference type="ARBA" id="ARBA00012982"/>
    </source>
</evidence>
<comment type="similarity">
    <text evidence="3">Belongs to the PTPS family. QueD subfamily.</text>
</comment>
<dbReference type="PANTHER" id="PTHR12589:SF7">
    <property type="entry name" value="6-PYRUVOYL TETRAHYDROBIOPTERIN SYNTHASE"/>
    <property type="match status" value="1"/>
</dbReference>
<protein>
    <recommendedName>
        <fullName evidence="5">6-carboxy-5,6,7,8-tetrahydropterin synthase</fullName>
        <ecNumber evidence="4">4.1.2.50</ecNumber>
    </recommendedName>
    <alternativeName>
        <fullName evidence="9">Queuosine biosynthesis protein QueD</fullName>
    </alternativeName>
</protein>
<dbReference type="EMBL" id="JACWZY010000023">
    <property type="protein sequence ID" value="MBD2703667.1"/>
    <property type="molecule type" value="Genomic_DNA"/>
</dbReference>